<evidence type="ECO:0000313" key="3">
    <source>
        <dbReference type="Proteomes" id="UP000808914"/>
    </source>
</evidence>
<sequence length="29" mass="3032">MDILDLAKNVGLVVLSVIVLVAIVSQPDP</sequence>
<accession>A0ABS2Q251</accession>
<dbReference type="EMBL" id="JAFBER010000018">
    <property type="protein sequence ID" value="MBM7646286.1"/>
    <property type="molecule type" value="Genomic_DNA"/>
</dbReference>
<feature type="transmembrane region" description="Helical" evidence="1">
    <location>
        <begin position="6"/>
        <end position="24"/>
    </location>
</feature>
<organism evidence="2 3">
    <name type="scientific">Scopulibacillus daqui</name>
    <dbReference type="NCBI Taxonomy" id="1469162"/>
    <lineage>
        <taxon>Bacteria</taxon>
        <taxon>Bacillati</taxon>
        <taxon>Bacillota</taxon>
        <taxon>Bacilli</taxon>
        <taxon>Bacillales</taxon>
        <taxon>Sporolactobacillaceae</taxon>
        <taxon>Scopulibacillus</taxon>
    </lineage>
</organism>
<name>A0ABS2Q251_9BACL</name>
<reference evidence="2 3" key="1">
    <citation type="submission" date="2021-01" db="EMBL/GenBank/DDBJ databases">
        <title>Genomic Encyclopedia of Type Strains, Phase IV (KMG-IV): sequencing the most valuable type-strain genomes for metagenomic binning, comparative biology and taxonomic classification.</title>
        <authorList>
            <person name="Goeker M."/>
        </authorList>
    </citation>
    <scope>NUCLEOTIDE SEQUENCE [LARGE SCALE GENOMIC DNA]</scope>
    <source>
        <strain evidence="2 3">DSM 28236</strain>
    </source>
</reference>
<gene>
    <name evidence="2" type="ORF">JOD45_002514</name>
</gene>
<protein>
    <submittedName>
        <fullName evidence="2">Uncharacterized protein</fullName>
    </submittedName>
</protein>
<dbReference type="Proteomes" id="UP000808914">
    <property type="component" value="Unassembled WGS sequence"/>
</dbReference>
<keyword evidence="3" id="KW-1185">Reference proteome</keyword>
<proteinExistence type="predicted"/>
<comment type="caution">
    <text evidence="2">The sequence shown here is derived from an EMBL/GenBank/DDBJ whole genome shotgun (WGS) entry which is preliminary data.</text>
</comment>
<keyword evidence="1" id="KW-0812">Transmembrane</keyword>
<evidence type="ECO:0000313" key="2">
    <source>
        <dbReference type="EMBL" id="MBM7646286.1"/>
    </source>
</evidence>
<evidence type="ECO:0000256" key="1">
    <source>
        <dbReference type="SAM" id="Phobius"/>
    </source>
</evidence>
<keyword evidence="1" id="KW-1133">Transmembrane helix</keyword>
<keyword evidence="1" id="KW-0472">Membrane</keyword>